<reference evidence="3 4" key="1">
    <citation type="submission" date="2017-06" db="EMBL/GenBank/DDBJ databases">
        <authorList>
            <person name="Kim H.J."/>
            <person name="Triplett B.A."/>
        </authorList>
    </citation>
    <scope>NUCLEOTIDE SEQUENCE [LARGE SCALE GENOMIC DNA]</scope>
    <source>
        <strain evidence="3 4">B29T1</strain>
    </source>
</reference>
<feature type="signal peptide" evidence="1">
    <location>
        <begin position="1"/>
        <end position="25"/>
    </location>
</feature>
<dbReference type="PANTHER" id="PTHR30024:SF21">
    <property type="entry name" value="ABC TRANSPORTER SUBSTRATE-BINDING PROTEIN"/>
    <property type="match status" value="1"/>
</dbReference>
<dbReference type="InterPro" id="IPR015168">
    <property type="entry name" value="SsuA/THI5"/>
</dbReference>
<sequence>MILQRRILAALLVVVCLGLAHPVRADALTVRIGFASIGEGNRQAVGGSAVALANLEPYVADEFKNDPGVKIEWYFFRGAGPAVNEAIANGQLDFASQGDLPAIIGRANGLKTRLIMANGAHAPTYLAVRPDSDIQRIEDLKGRKVALHFGTNNQLAVAKVLAAHGLTERSLKFINMDAATATAALISGDVDASFDNYPLLALAERGDARIAYSTKGEDRAFGRNSHLLVTDAFASAHPDITARLVKAILRAAYWSSQEENRQQLLAIWARSGIAAKAYGADLEGETLKWRNSPIIDDFFKEQYRAQAVSAKALGLVRRDVDINGWFDTSFLDQGLKDLGLETFWDRLDVNGKRLGM</sequence>
<accession>A0A212RFM7</accession>
<evidence type="ECO:0000313" key="3">
    <source>
        <dbReference type="EMBL" id="SNB71132.1"/>
    </source>
</evidence>
<evidence type="ECO:0000256" key="1">
    <source>
        <dbReference type="SAM" id="SignalP"/>
    </source>
</evidence>
<feature type="chain" id="PRO_5012962361" evidence="1">
    <location>
        <begin position="26"/>
        <end position="356"/>
    </location>
</feature>
<proteinExistence type="predicted"/>
<evidence type="ECO:0000313" key="4">
    <source>
        <dbReference type="Proteomes" id="UP000197065"/>
    </source>
</evidence>
<keyword evidence="1" id="KW-0732">Signal</keyword>
<dbReference type="EMBL" id="FYEH01000008">
    <property type="protein sequence ID" value="SNB71132.1"/>
    <property type="molecule type" value="Genomic_DNA"/>
</dbReference>
<evidence type="ECO:0000259" key="2">
    <source>
        <dbReference type="Pfam" id="PF09084"/>
    </source>
</evidence>
<dbReference type="AlphaFoldDB" id="A0A212RFM7"/>
<dbReference type="RefSeq" id="WP_088561858.1">
    <property type="nucleotide sequence ID" value="NZ_FYEH01000008.1"/>
</dbReference>
<protein>
    <submittedName>
        <fullName evidence="3">Sulfonate transport system substrate-binding protein</fullName>
    </submittedName>
</protein>
<dbReference type="OrthoDB" id="7374754at2"/>
<gene>
    <name evidence="3" type="ORF">SAMN07250955_10863</name>
</gene>
<dbReference type="SUPFAM" id="SSF53850">
    <property type="entry name" value="Periplasmic binding protein-like II"/>
    <property type="match status" value="1"/>
</dbReference>
<dbReference type="Proteomes" id="UP000197065">
    <property type="component" value="Unassembled WGS sequence"/>
</dbReference>
<feature type="domain" description="SsuA/THI5-like" evidence="2">
    <location>
        <begin position="82"/>
        <end position="254"/>
    </location>
</feature>
<dbReference type="Pfam" id="PF09084">
    <property type="entry name" value="NMT1"/>
    <property type="match status" value="1"/>
</dbReference>
<name>A0A212RFM7_9PROT</name>
<keyword evidence="4" id="KW-1185">Reference proteome</keyword>
<dbReference type="PANTHER" id="PTHR30024">
    <property type="entry name" value="ALIPHATIC SULFONATES-BINDING PROTEIN-RELATED"/>
    <property type="match status" value="1"/>
</dbReference>
<dbReference type="Gene3D" id="3.40.190.10">
    <property type="entry name" value="Periplasmic binding protein-like II"/>
    <property type="match status" value="2"/>
</dbReference>
<organism evidence="3 4">
    <name type="scientific">Arboricoccus pini</name>
    <dbReference type="NCBI Taxonomy" id="1963835"/>
    <lineage>
        <taxon>Bacteria</taxon>
        <taxon>Pseudomonadati</taxon>
        <taxon>Pseudomonadota</taxon>
        <taxon>Alphaproteobacteria</taxon>
        <taxon>Geminicoccales</taxon>
        <taxon>Geminicoccaceae</taxon>
        <taxon>Arboricoccus</taxon>
    </lineage>
</organism>